<dbReference type="Proteomes" id="UP001418444">
    <property type="component" value="Unassembled WGS sequence"/>
</dbReference>
<evidence type="ECO:0000313" key="9">
    <source>
        <dbReference type="EMBL" id="GAA3963877.1"/>
    </source>
</evidence>
<dbReference type="GO" id="GO:0016757">
    <property type="term" value="F:glycosyltransferase activity"/>
    <property type="evidence" value="ECO:0007669"/>
    <property type="project" value="UniProtKB-KW"/>
</dbReference>
<keyword evidence="3" id="KW-0808">Transferase</keyword>
<comment type="caution">
    <text evidence="9">The sequence shown here is derived from an EMBL/GenBank/DDBJ whole genome shotgun (WGS) entry which is preliminary data.</text>
</comment>
<comment type="subcellular location">
    <subcellularLocation>
        <location evidence="1">Cell membrane</location>
        <topology evidence="1">Multi-pass membrane protein</topology>
    </subcellularLocation>
</comment>
<keyword evidence="5 8" id="KW-1133">Transmembrane helix</keyword>
<proteinExistence type="inferred from homology"/>
<name>A0ABP7PDS0_9ACTN</name>
<evidence type="ECO:0000256" key="7">
    <source>
        <dbReference type="ARBA" id="ARBA00024033"/>
    </source>
</evidence>
<keyword evidence="6 8" id="KW-0472">Membrane</keyword>
<feature type="transmembrane region" description="Helical" evidence="8">
    <location>
        <begin position="221"/>
        <end position="240"/>
    </location>
</feature>
<keyword evidence="2" id="KW-1003">Cell membrane</keyword>
<feature type="transmembrane region" description="Helical" evidence="8">
    <location>
        <begin position="193"/>
        <end position="214"/>
    </location>
</feature>
<evidence type="ECO:0000256" key="2">
    <source>
        <dbReference type="ARBA" id="ARBA00022475"/>
    </source>
</evidence>
<evidence type="ECO:0000313" key="10">
    <source>
        <dbReference type="Proteomes" id="UP001418444"/>
    </source>
</evidence>
<evidence type="ECO:0000256" key="6">
    <source>
        <dbReference type="ARBA" id="ARBA00023136"/>
    </source>
</evidence>
<keyword evidence="4 8" id="KW-0812">Transmembrane</keyword>
<feature type="transmembrane region" description="Helical" evidence="8">
    <location>
        <begin position="140"/>
        <end position="173"/>
    </location>
</feature>
<evidence type="ECO:0000256" key="4">
    <source>
        <dbReference type="ARBA" id="ARBA00022692"/>
    </source>
</evidence>
<keyword evidence="10" id="KW-1185">Reference proteome</keyword>
<evidence type="ECO:0000256" key="1">
    <source>
        <dbReference type="ARBA" id="ARBA00004651"/>
    </source>
</evidence>
<dbReference type="RefSeq" id="WP_344784286.1">
    <property type="nucleotide sequence ID" value="NZ_BAAAZW010000007.1"/>
</dbReference>
<comment type="similarity">
    <text evidence="7">Belongs to the glycosyltransferase 87 family.</text>
</comment>
<feature type="transmembrane region" description="Helical" evidence="8">
    <location>
        <begin position="324"/>
        <end position="341"/>
    </location>
</feature>
<feature type="transmembrane region" description="Helical" evidence="8">
    <location>
        <begin position="347"/>
        <end position="364"/>
    </location>
</feature>
<feature type="transmembrane region" description="Helical" evidence="8">
    <location>
        <begin position="401"/>
        <end position="423"/>
    </location>
</feature>
<keyword evidence="9" id="KW-0328">Glycosyltransferase</keyword>
<reference evidence="10" key="1">
    <citation type="journal article" date="2019" name="Int. J. Syst. Evol. Microbiol.">
        <title>The Global Catalogue of Microorganisms (GCM) 10K type strain sequencing project: providing services to taxonomists for standard genome sequencing and annotation.</title>
        <authorList>
            <consortium name="The Broad Institute Genomics Platform"/>
            <consortium name="The Broad Institute Genome Sequencing Center for Infectious Disease"/>
            <person name="Wu L."/>
            <person name="Ma J."/>
        </authorList>
    </citation>
    <scope>NUCLEOTIDE SEQUENCE [LARGE SCALE GENOMIC DNA]</scope>
    <source>
        <strain evidence="10">JCM 16923</strain>
    </source>
</reference>
<evidence type="ECO:0000256" key="3">
    <source>
        <dbReference type="ARBA" id="ARBA00022679"/>
    </source>
</evidence>
<dbReference type="EMBL" id="BAAAZW010000007">
    <property type="protein sequence ID" value="GAA3963877.1"/>
    <property type="molecule type" value="Genomic_DNA"/>
</dbReference>
<organism evidence="9 10">
    <name type="scientific">Gordonia caeni</name>
    <dbReference type="NCBI Taxonomy" id="1007097"/>
    <lineage>
        <taxon>Bacteria</taxon>
        <taxon>Bacillati</taxon>
        <taxon>Actinomycetota</taxon>
        <taxon>Actinomycetes</taxon>
        <taxon>Mycobacteriales</taxon>
        <taxon>Gordoniaceae</taxon>
        <taxon>Gordonia</taxon>
    </lineage>
</organism>
<sequence>MSPHARTTATSLRRWRPGVLAWAMAGLVFVASATLQIVGVPGTSSFGTRTRFDLDVYRLGGQLWHQGISLYAEGSLPFTTDGIWLPFTYPPFAAMLFTPLGAIPLGVAGIGVSIVSAACLLYVTVILLRMLHVGSAANRVLIALWISAGVVWCNPFGMTISFGQINIILMTLIVVDLFVVGRRPGDPGNVLRGALTGLASAIKLTPLVFLAVFAAGAKWRAVLTGVITFVLAAVIAVAWLPSDSLTYWTHTLFHTGRIGLPQGPINQNLNAFWLRLFGADNPAAPAAWVLSGIVVTVLAAAAVWRTSPVRAFAPNPTQRDDVNAVAAACAIALWGLVIAPTTWAHHWVWALPAILVCTVIAVASRERWTSRLYGALAVLGVPVFAIGPFQLMPADVNAWVWWQQVIGNAYLLWGLAFLILLWLKPFRNAAAPVPDGAAAAVD</sequence>
<accession>A0ABP7PDS0</accession>
<gene>
    <name evidence="9" type="ORF">GCM10022231_25320</name>
</gene>
<evidence type="ECO:0000256" key="8">
    <source>
        <dbReference type="SAM" id="Phobius"/>
    </source>
</evidence>
<feature type="transmembrane region" description="Helical" evidence="8">
    <location>
        <begin position="20"/>
        <end position="39"/>
    </location>
</feature>
<dbReference type="InterPro" id="IPR018584">
    <property type="entry name" value="GT87"/>
</dbReference>
<feature type="transmembrane region" description="Helical" evidence="8">
    <location>
        <begin position="102"/>
        <end position="128"/>
    </location>
</feature>
<protein>
    <submittedName>
        <fullName evidence="9">Alpha-(1-2)-phosphatidylinositol mannoside mannosyltransferase</fullName>
    </submittedName>
</protein>
<feature type="transmembrane region" description="Helical" evidence="8">
    <location>
        <begin position="283"/>
        <end position="304"/>
    </location>
</feature>
<dbReference type="Pfam" id="PF09594">
    <property type="entry name" value="GT87"/>
    <property type="match status" value="1"/>
</dbReference>
<evidence type="ECO:0000256" key="5">
    <source>
        <dbReference type="ARBA" id="ARBA00022989"/>
    </source>
</evidence>
<feature type="transmembrane region" description="Helical" evidence="8">
    <location>
        <begin position="371"/>
        <end position="389"/>
    </location>
</feature>